<evidence type="ECO:0000256" key="1">
    <source>
        <dbReference type="ARBA" id="ARBA00009299"/>
    </source>
</evidence>
<dbReference type="SUPFAM" id="SSF48371">
    <property type="entry name" value="ARM repeat"/>
    <property type="match status" value="1"/>
</dbReference>
<dbReference type="PANTHER" id="PTHR12697:SF38">
    <property type="entry name" value="PBS LYASE HEAT DOMAIN PROTEIN REPEAT-CONTAINING PROTEIN"/>
    <property type="match status" value="1"/>
</dbReference>
<dbReference type="Pfam" id="PF13646">
    <property type="entry name" value="HEAT_2"/>
    <property type="match status" value="1"/>
</dbReference>
<keyword evidence="2" id="KW-0042">Antenna complex</keyword>
<dbReference type="GO" id="GO:0016491">
    <property type="term" value="F:oxidoreductase activity"/>
    <property type="evidence" value="ECO:0007669"/>
    <property type="project" value="TreeGrafter"/>
</dbReference>
<reference evidence="5 6" key="1">
    <citation type="journal article" date="2018" name="Sci. Rep.">
        <title>Genome Features and Biochemical Characteristics of a Robust, Fast Growing and Naturally Transformable Cyanobacterium Synechococcus elongatus PCC 11801 Isolated from India.</title>
        <authorList>
            <person name="Jaiswal D."/>
            <person name="Sengupta A."/>
            <person name="Sohoni S."/>
            <person name="Sengupta S."/>
            <person name="Phadnavis A.G."/>
            <person name="Pakrasi H.B."/>
            <person name="Wangikar P.P."/>
        </authorList>
    </citation>
    <scope>NUCLEOTIDE SEQUENCE [LARGE SCALE GENOMIC DNA]</scope>
    <source>
        <strain evidence="5 6">PCC 11801</strain>
    </source>
</reference>
<proteinExistence type="inferred from homology"/>
<keyword evidence="3" id="KW-0677">Repeat</keyword>
<dbReference type="AlphaFoldDB" id="A0AAN1QQ83"/>
<dbReference type="InterPro" id="IPR000357">
    <property type="entry name" value="HEAT"/>
</dbReference>
<dbReference type="PANTHER" id="PTHR12697">
    <property type="entry name" value="PBS LYASE HEAT-LIKE PROTEIN"/>
    <property type="match status" value="1"/>
</dbReference>
<dbReference type="GO" id="GO:0030089">
    <property type="term" value="C:phycobilisome"/>
    <property type="evidence" value="ECO:0007669"/>
    <property type="project" value="UniProtKB-KW"/>
</dbReference>
<protein>
    <submittedName>
        <fullName evidence="5">HEAT repeat domain-containing protein</fullName>
    </submittedName>
</protein>
<comment type="similarity">
    <text evidence="1">Belongs to the CpcE/RpcE/PecE family.</text>
</comment>
<dbReference type="Gene3D" id="1.25.10.10">
    <property type="entry name" value="Leucine-rich Repeat Variant"/>
    <property type="match status" value="1"/>
</dbReference>
<sequence length="207" mass="21930">MTTELIAAVEAADSAEGLVKAVAALAAAQTPDAIPTLIGVLAFNNPGAAVVAVDGLIQLGPPAAQAILNNLDDYNYGARAWALRALAGIGEPAALPLLLSAAREDFSLSVRRAATYGLGRLRWADLAESDRQNQQQQCYETLRLCLQHDPEWVVRYAAAAALESLGPASPQLLPAIRELLGQQAQIDEERAVQARSWLAEQRLATGV</sequence>
<evidence type="ECO:0000313" key="5">
    <source>
        <dbReference type="EMBL" id="AZB73396.1"/>
    </source>
</evidence>
<evidence type="ECO:0000256" key="4">
    <source>
        <dbReference type="ARBA" id="ARBA00022738"/>
    </source>
</evidence>
<evidence type="ECO:0000313" key="6">
    <source>
        <dbReference type="Proteomes" id="UP000267249"/>
    </source>
</evidence>
<dbReference type="Pfam" id="PF02985">
    <property type="entry name" value="HEAT"/>
    <property type="match status" value="1"/>
</dbReference>
<evidence type="ECO:0000256" key="3">
    <source>
        <dbReference type="ARBA" id="ARBA00022737"/>
    </source>
</evidence>
<gene>
    <name evidence="5" type="ORF">DOP62_12365</name>
</gene>
<dbReference type="Proteomes" id="UP000267249">
    <property type="component" value="Chromosome"/>
</dbReference>
<evidence type="ECO:0000256" key="2">
    <source>
        <dbReference type="ARBA" id="ARBA00022549"/>
    </source>
</evidence>
<accession>A0AAN1QQ83</accession>
<dbReference type="SMART" id="SM00567">
    <property type="entry name" value="EZ_HEAT"/>
    <property type="match status" value="3"/>
</dbReference>
<dbReference type="InterPro" id="IPR004155">
    <property type="entry name" value="PBS_lyase_HEAT"/>
</dbReference>
<dbReference type="InterPro" id="IPR011989">
    <property type="entry name" value="ARM-like"/>
</dbReference>
<name>A0AAN1QQ83_SYNEL</name>
<dbReference type="InterPro" id="IPR016024">
    <property type="entry name" value="ARM-type_fold"/>
</dbReference>
<organism evidence="5 6">
    <name type="scientific">Synechococcus elongatus PCC 11801</name>
    <dbReference type="NCBI Taxonomy" id="2219813"/>
    <lineage>
        <taxon>Bacteria</taxon>
        <taxon>Bacillati</taxon>
        <taxon>Cyanobacteriota</taxon>
        <taxon>Cyanophyceae</taxon>
        <taxon>Synechococcales</taxon>
        <taxon>Synechococcaceae</taxon>
        <taxon>Synechococcus</taxon>
    </lineage>
</organism>
<keyword evidence="4" id="KW-0605">Phycobilisome</keyword>
<dbReference type="EMBL" id="CP030139">
    <property type="protein sequence ID" value="AZB73396.1"/>
    <property type="molecule type" value="Genomic_DNA"/>
</dbReference>